<feature type="domain" description="DUF7151" evidence="1">
    <location>
        <begin position="36"/>
        <end position="83"/>
    </location>
</feature>
<protein>
    <recommendedName>
        <fullName evidence="1">DUF7151 domain-containing protein</fullName>
    </recommendedName>
</protein>
<organism evidence="2 3">
    <name type="scientific">Flavisolibacter tropicus</name>
    <dbReference type="NCBI Taxonomy" id="1492898"/>
    <lineage>
        <taxon>Bacteria</taxon>
        <taxon>Pseudomonadati</taxon>
        <taxon>Bacteroidota</taxon>
        <taxon>Chitinophagia</taxon>
        <taxon>Chitinophagales</taxon>
        <taxon>Chitinophagaceae</taxon>
        <taxon>Flavisolibacter</taxon>
    </lineage>
</organism>
<evidence type="ECO:0000259" key="1">
    <source>
        <dbReference type="Pfam" id="PF23657"/>
    </source>
</evidence>
<gene>
    <name evidence="2" type="ORF">SY85_12115</name>
</gene>
<dbReference type="PROSITE" id="PS51257">
    <property type="entry name" value="PROKAR_LIPOPROTEIN"/>
    <property type="match status" value="1"/>
</dbReference>
<dbReference type="Proteomes" id="UP000077177">
    <property type="component" value="Chromosome"/>
</dbReference>
<reference evidence="2 3" key="2">
    <citation type="journal article" date="2016" name="Int. J. Syst. Evol. Microbiol.">
        <title>Flavisolibacter tropicus sp. nov., isolated from tropical soil.</title>
        <authorList>
            <person name="Lee J.J."/>
            <person name="Kang M.S."/>
            <person name="Kim G.S."/>
            <person name="Lee C.S."/>
            <person name="Lim S."/>
            <person name="Lee J."/>
            <person name="Roh S.H."/>
            <person name="Kang H."/>
            <person name="Ha J.M."/>
            <person name="Bae S."/>
            <person name="Jung H.Y."/>
            <person name="Kim M.K."/>
        </authorList>
    </citation>
    <scope>NUCLEOTIDE SEQUENCE [LARGE SCALE GENOMIC DNA]</scope>
    <source>
        <strain evidence="2 3">LCS9</strain>
    </source>
</reference>
<keyword evidence="3" id="KW-1185">Reference proteome</keyword>
<evidence type="ECO:0000313" key="3">
    <source>
        <dbReference type="Proteomes" id="UP000077177"/>
    </source>
</evidence>
<evidence type="ECO:0000313" key="2">
    <source>
        <dbReference type="EMBL" id="ANE51136.1"/>
    </source>
</evidence>
<sequence>MKMKFLAFSMLATAVVIVSCKGDKGELGPAGPNGKNSLTRTIAEAAGSNCATGGLKVETGIDANNNGTLEDSEVDATKTKYVCNGATGSTGATGTANVYYSDWIVVNDTKWVETNRQITPNVPYTDYNSWLSGSYAVDNYTDTSITYQAEVLTPKVTQEILDKGVVFYYFKDMTAPSNGKIFPFQSWDGWSVGMTNRTTDWSNASYFYFENASENGDIQKDKMVFRTSYEGSAAYYDAALNRNGQPRYHYSNGNAGKRIKYSELKPKTNFAIRYVVIPGGITGKYAGVDFKNYEQVKKLLNIKD</sequence>
<dbReference type="RefSeq" id="WP_066404826.1">
    <property type="nucleotide sequence ID" value="NZ_CP011390.1"/>
</dbReference>
<accession>A0A172TVX6</accession>
<dbReference type="KEGG" id="fla:SY85_12115"/>
<dbReference type="AlphaFoldDB" id="A0A172TVX6"/>
<proteinExistence type="predicted"/>
<dbReference type="OrthoDB" id="956932at2"/>
<name>A0A172TVX6_9BACT</name>
<dbReference type="InterPro" id="IPR055575">
    <property type="entry name" value="DUF7151"/>
</dbReference>
<reference evidence="3" key="1">
    <citation type="submission" date="2015-01" db="EMBL/GenBank/DDBJ databases">
        <title>Flavisolibacter sp./LCS9/ whole genome sequencing.</title>
        <authorList>
            <person name="Kim M.K."/>
            <person name="Srinivasan S."/>
            <person name="Lee J.-J."/>
        </authorList>
    </citation>
    <scope>NUCLEOTIDE SEQUENCE [LARGE SCALE GENOMIC DNA]</scope>
    <source>
        <strain evidence="3">LCS9</strain>
    </source>
</reference>
<dbReference type="EMBL" id="CP011390">
    <property type="protein sequence ID" value="ANE51136.1"/>
    <property type="molecule type" value="Genomic_DNA"/>
</dbReference>
<dbReference type="Pfam" id="PF23657">
    <property type="entry name" value="DUF7151"/>
    <property type="match status" value="1"/>
</dbReference>